<dbReference type="GO" id="GO:0003964">
    <property type="term" value="F:RNA-directed DNA polymerase activity"/>
    <property type="evidence" value="ECO:0007669"/>
    <property type="project" value="UniProtKB-KW"/>
</dbReference>
<keyword evidence="1" id="KW-0175">Coiled coil</keyword>
<accession>A0A699GV16</accession>
<feature type="coiled-coil region" evidence="1">
    <location>
        <begin position="242"/>
        <end position="269"/>
    </location>
</feature>
<feature type="region of interest" description="Disordered" evidence="2">
    <location>
        <begin position="401"/>
        <end position="420"/>
    </location>
</feature>
<feature type="compositionally biased region" description="Polar residues" evidence="2">
    <location>
        <begin position="402"/>
        <end position="411"/>
    </location>
</feature>
<reference evidence="3" key="1">
    <citation type="journal article" date="2019" name="Sci. Rep.">
        <title>Draft genome of Tanacetum cinerariifolium, the natural source of mosquito coil.</title>
        <authorList>
            <person name="Yamashiro T."/>
            <person name="Shiraishi A."/>
            <person name="Satake H."/>
            <person name="Nakayama K."/>
        </authorList>
    </citation>
    <scope>NUCLEOTIDE SEQUENCE</scope>
</reference>
<keyword evidence="3" id="KW-0808">Transferase</keyword>
<keyword evidence="3" id="KW-0548">Nucleotidyltransferase</keyword>
<comment type="caution">
    <text evidence="3">The sequence shown here is derived from an EMBL/GenBank/DDBJ whole genome shotgun (WGS) entry which is preliminary data.</text>
</comment>
<organism evidence="3">
    <name type="scientific">Tanacetum cinerariifolium</name>
    <name type="common">Dalmatian daisy</name>
    <name type="synonym">Chrysanthemum cinerariifolium</name>
    <dbReference type="NCBI Taxonomy" id="118510"/>
    <lineage>
        <taxon>Eukaryota</taxon>
        <taxon>Viridiplantae</taxon>
        <taxon>Streptophyta</taxon>
        <taxon>Embryophyta</taxon>
        <taxon>Tracheophyta</taxon>
        <taxon>Spermatophyta</taxon>
        <taxon>Magnoliopsida</taxon>
        <taxon>eudicotyledons</taxon>
        <taxon>Gunneridae</taxon>
        <taxon>Pentapetalae</taxon>
        <taxon>asterids</taxon>
        <taxon>campanulids</taxon>
        <taxon>Asterales</taxon>
        <taxon>Asteraceae</taxon>
        <taxon>Asteroideae</taxon>
        <taxon>Anthemideae</taxon>
        <taxon>Anthemidinae</taxon>
        <taxon>Tanacetum</taxon>
    </lineage>
</organism>
<feature type="coiled-coil region" evidence="1">
    <location>
        <begin position="646"/>
        <end position="674"/>
    </location>
</feature>
<dbReference type="EMBL" id="BKCJ010023862">
    <property type="protein sequence ID" value="GEV44988.1"/>
    <property type="molecule type" value="Genomic_DNA"/>
</dbReference>
<dbReference type="PANTHER" id="PTHR34072:SF44">
    <property type="entry name" value="RNA-DIRECTED DNA POLYMERASE"/>
    <property type="match status" value="1"/>
</dbReference>
<evidence type="ECO:0000256" key="1">
    <source>
        <dbReference type="SAM" id="Coils"/>
    </source>
</evidence>
<dbReference type="AlphaFoldDB" id="A0A699GV16"/>
<name>A0A699GV16_TANCI</name>
<protein>
    <submittedName>
        <fullName evidence="3">Reverse transcriptase domain-containing protein</fullName>
    </submittedName>
</protein>
<proteinExistence type="predicted"/>
<evidence type="ECO:0000313" key="3">
    <source>
        <dbReference type="EMBL" id="GEV44988.1"/>
    </source>
</evidence>
<keyword evidence="3" id="KW-0695">RNA-directed DNA polymerase</keyword>
<gene>
    <name evidence="3" type="ORF">Tci_116965</name>
</gene>
<evidence type="ECO:0000256" key="2">
    <source>
        <dbReference type="SAM" id="MobiDB-lite"/>
    </source>
</evidence>
<dbReference type="PANTHER" id="PTHR34072">
    <property type="entry name" value="ENZYMATIC POLYPROTEIN-RELATED"/>
    <property type="match status" value="1"/>
</dbReference>
<sequence length="1096" mass="125638">MVAAAKLPVLNHNEFKLWKMRIEQYFLMTDYALWEVILNGDSPPPTRSVEGVEPSYPPTIVKEKLAKKNELKTRGTLLMALPNEHQLKFNSYKNSTSLMEAIEKRFEDLETLSMDELYKNLKIYEAEVMRATKHQDNMNMEAPKKTVPVEDTTLNALVSQCDRLGYDWCSQAEDGPTNFTLMAYTSSSSLSSDTKSEFNLGAFKAGLECVEARLEVYKNNGTVYTDDIKILKLDAMLIDKAITELRQKFEKAKKERNDLKITLEKFQDSSKNLSRLLDSQQSDKSKTDLGELHAPKPDLVFADEHVVSESVTSLPDIAKNEVKTSETKHKDTSAKVTIVNEDVRLQALVDGKKVIVNEASIRHDLRLDDAEGTACLLNASIFGKLARIGRKQRKETEVLQIEPQTKESVPTPSHDRLPSGEDRLQLNELMKIYTKLSDKVFLEQIKTNQAAEIEKLKKRVKKLEGKNKKRSYGLKRMYKVVLSARIVSSDEEGLGNQEDASKQGRIAEIDADEDLSLINKTAQDQGRMNKEEMFGVDDLDGDEVIMDVTTGENVEHDEKVAKKEVSTVDPVITAGEVVTTVKDVEVTTAAATQQISKDDVTLAHNLMDIKATNPKEKRVIIQEPKPEKTLKKKDQIALDEEVAIKLEAQMKAKMEEEEMIANEKNEANKAMIEEWDDVQAKIDADKQLAEQFQAHERNNYLLKKDLRKISSYHLIRADGSSKRYSSMIQMLQHINRKDMDTLWKLVKAKYGNIRPEEGYKRVLWGDLKVMFKPNIESEVWRKLQGNTLKILEVILFMWSTFHKVLKSTYFYDGREKKQLNLGVGTKRMIFNIDSAMKHSYSNDDTCFSIDVINEILEEDFDALLNEGSEILHLIEESILEEKLFVEFDEFMSMTADEKSGSKSNTKEPPFKEIIFNTDYKIKTSLDEPSTDLELKPFPDNLEYVFLEEPSFLHVIISSQLSEENKNELVYVLKRHRRAFSWKTKNIRLEVDKEKIDVISKLPPPTNIKVLSKTIVHTNHSALRNLFKKQDAKLCLIHWILLLKDFDIKIKDRKGKENVAADHLSSIEKEETNDDFPRVTLMEMSTKNETWFADFEN</sequence>